<keyword evidence="1" id="KW-0004">4Fe-4S</keyword>
<evidence type="ECO:0000313" key="7">
    <source>
        <dbReference type="EMBL" id="ORC31213.1"/>
    </source>
</evidence>
<dbReference type="Proteomes" id="UP000192343">
    <property type="component" value="Unassembled WGS sequence"/>
</dbReference>
<dbReference type="GO" id="GO:0046872">
    <property type="term" value="F:metal ion binding"/>
    <property type="evidence" value="ECO:0007669"/>
    <property type="project" value="UniProtKB-KW"/>
</dbReference>
<dbReference type="EMBL" id="MWQY01000025">
    <property type="protein sequence ID" value="ORC31213.1"/>
    <property type="molecule type" value="Genomic_DNA"/>
</dbReference>
<feature type="domain" description="4Fe-4S ferredoxin-type" evidence="5">
    <location>
        <begin position="32"/>
        <end position="61"/>
    </location>
</feature>
<gene>
    <name evidence="7" type="ORF">B4O97_17010</name>
</gene>
<keyword evidence="8" id="KW-1185">Reference proteome</keyword>
<proteinExistence type="predicted"/>
<dbReference type="Pfam" id="PF02906">
    <property type="entry name" value="Fe_hyd_lg_C"/>
    <property type="match status" value="1"/>
</dbReference>
<sequence length="570" mass="63196">MIPAIYTEKTQCRDCYKCVRHCPVKAIRVEESSATVDHDLCIFCGRCVDVCPAGAKKVRNDIPRAKQLLSIREKVYVSLAPSYAAVFTDGEQVLIDKLKSLGFTGVSETAIGAEIVSLEQKRQLHNGSGACISSACPSVRLLAQRYFPDAAKKISGITSPMIAHGRYLRRLYGEDIGVVFIGPCIAKKTEADQYPDTVDVALTFKEAAAWIGECDGTIKADRISAEKTGFVPFKAGKASLYPVDGGMIRSMGNSAPENYRYFHQSGTAQLMDTLRHFSEIDEENYFLELMTCEGGCINGPVSHTDEASITRRARLFDTWEQRESCSSLDFLPADLIDSCWNIPVTPGGAYTHEEIEDALNALGKISREDRKNCGGCGYPTCEEFARAFLDGKAEKEMCVTEMRKIAQNKVTALLHTIPMGVVIADEKMHIVECNRNFLDLFAQIPFEPDLEVLKRVEGKSLSSFLPKTDAFRTLLERSETMEKIIQIDGKVMRGNFFQIQKGRLVGAVFQDITAPAVKREMVVKKAEEVIRKNLESVQQIAGLLGENAAETEIILNSLIDSFEPGEFRRS</sequence>
<evidence type="ECO:0000259" key="6">
    <source>
        <dbReference type="PROSITE" id="PS51656"/>
    </source>
</evidence>
<comment type="caution">
    <text evidence="7">The sequence shown here is derived from an EMBL/GenBank/DDBJ whole genome shotgun (WGS) entry which is preliminary data.</text>
</comment>
<dbReference type="Gene3D" id="1.10.15.40">
    <property type="entry name" value="Electron transport complex subunit B, putative Fe-S cluster"/>
    <property type="match status" value="1"/>
</dbReference>
<dbReference type="InterPro" id="IPR000014">
    <property type="entry name" value="PAS"/>
</dbReference>
<dbReference type="Pfam" id="PF12838">
    <property type="entry name" value="Fer4_7"/>
    <property type="match status" value="1"/>
</dbReference>
<dbReference type="Gene3D" id="3.30.450.20">
    <property type="entry name" value="PAS domain"/>
    <property type="match status" value="1"/>
</dbReference>
<keyword evidence="4" id="KW-0411">Iron-sulfur</keyword>
<dbReference type="PANTHER" id="PTHR11615">
    <property type="entry name" value="NITRATE, FORMATE, IRON DEHYDROGENASE"/>
    <property type="match status" value="1"/>
</dbReference>
<dbReference type="OrthoDB" id="9798098at2"/>
<dbReference type="CDD" id="cd00130">
    <property type="entry name" value="PAS"/>
    <property type="match status" value="1"/>
</dbReference>
<evidence type="ECO:0000256" key="4">
    <source>
        <dbReference type="ARBA" id="ARBA00023014"/>
    </source>
</evidence>
<dbReference type="SUPFAM" id="SSF54862">
    <property type="entry name" value="4Fe-4S ferredoxins"/>
    <property type="match status" value="1"/>
</dbReference>
<dbReference type="Gene3D" id="3.30.70.20">
    <property type="match status" value="1"/>
</dbReference>
<protein>
    <recommendedName>
        <fullName evidence="9">Fe-S cluster protein</fullName>
    </recommendedName>
</protein>
<accession>A0A1Y1RUV9</accession>
<dbReference type="PROSITE" id="PS51656">
    <property type="entry name" value="4FE4S"/>
    <property type="match status" value="1"/>
</dbReference>
<name>A0A1Y1RUV9_9SPIO</name>
<dbReference type="AlphaFoldDB" id="A0A1Y1RUV9"/>
<evidence type="ECO:0008006" key="9">
    <source>
        <dbReference type="Google" id="ProtNLM"/>
    </source>
</evidence>
<dbReference type="STRING" id="1963862.B4O97_17010"/>
<keyword evidence="3" id="KW-0408">Iron</keyword>
<evidence type="ECO:0000313" key="8">
    <source>
        <dbReference type="Proteomes" id="UP000192343"/>
    </source>
</evidence>
<keyword evidence="2" id="KW-0479">Metal-binding</keyword>
<dbReference type="RefSeq" id="WP_083052710.1">
    <property type="nucleotide sequence ID" value="NZ_MWQY01000025.1"/>
</dbReference>
<dbReference type="PROSITE" id="PS51379">
    <property type="entry name" value="4FE4S_FER_2"/>
    <property type="match status" value="2"/>
</dbReference>
<feature type="domain" description="4Fe-4S ferredoxin-type" evidence="5">
    <location>
        <begin position="1"/>
        <end position="31"/>
    </location>
</feature>
<evidence type="ECO:0000256" key="3">
    <source>
        <dbReference type="ARBA" id="ARBA00023004"/>
    </source>
</evidence>
<feature type="domain" description="4Fe-4S" evidence="6">
    <location>
        <begin position="354"/>
        <end position="415"/>
    </location>
</feature>
<dbReference type="PROSITE" id="PS00198">
    <property type="entry name" value="4FE4S_FER_1"/>
    <property type="match status" value="1"/>
</dbReference>
<organism evidence="7 8">
    <name type="scientific">Marispirochaeta aestuarii</name>
    <dbReference type="NCBI Taxonomy" id="1963862"/>
    <lineage>
        <taxon>Bacteria</taxon>
        <taxon>Pseudomonadati</taxon>
        <taxon>Spirochaetota</taxon>
        <taxon>Spirochaetia</taxon>
        <taxon>Spirochaetales</taxon>
        <taxon>Spirochaetaceae</taxon>
        <taxon>Marispirochaeta</taxon>
    </lineage>
</organism>
<evidence type="ECO:0000259" key="5">
    <source>
        <dbReference type="PROSITE" id="PS51379"/>
    </source>
</evidence>
<dbReference type="InterPro" id="IPR004108">
    <property type="entry name" value="Fe_hydrogenase_lsu_C"/>
</dbReference>
<reference evidence="7 8" key="1">
    <citation type="submission" date="2017-03" db="EMBL/GenBank/DDBJ databases">
        <title>Draft Genome sequence of Marispirochaeta sp. strain JC444.</title>
        <authorList>
            <person name="Shivani Y."/>
            <person name="Subhash Y."/>
            <person name="Sasikala C."/>
            <person name="Ramana C."/>
        </authorList>
    </citation>
    <scope>NUCLEOTIDE SEQUENCE [LARGE SCALE GENOMIC DNA]</scope>
    <source>
        <strain evidence="7 8">JC444</strain>
    </source>
</reference>
<dbReference type="Pfam" id="PF04060">
    <property type="entry name" value="FeS"/>
    <property type="match status" value="1"/>
</dbReference>
<dbReference type="GO" id="GO:0051539">
    <property type="term" value="F:4 iron, 4 sulfur cluster binding"/>
    <property type="evidence" value="ECO:0007669"/>
    <property type="project" value="UniProtKB-KW"/>
</dbReference>
<dbReference type="InterPro" id="IPR017900">
    <property type="entry name" value="4Fe4S_Fe_S_CS"/>
</dbReference>
<dbReference type="InterPro" id="IPR050340">
    <property type="entry name" value="Cytosolic_Fe-S_CAF"/>
</dbReference>
<dbReference type="SUPFAM" id="SSF53920">
    <property type="entry name" value="Fe-only hydrogenase"/>
    <property type="match status" value="1"/>
</dbReference>
<dbReference type="InterPro" id="IPR017896">
    <property type="entry name" value="4Fe4S_Fe-S-bd"/>
</dbReference>
<evidence type="ECO:0000256" key="1">
    <source>
        <dbReference type="ARBA" id="ARBA00022485"/>
    </source>
</evidence>
<dbReference type="InterPro" id="IPR009016">
    <property type="entry name" value="Fe_hydrogenase"/>
</dbReference>
<dbReference type="InterPro" id="IPR007202">
    <property type="entry name" value="4Fe-4S_dom"/>
</dbReference>
<dbReference type="Gene3D" id="3.40.950.10">
    <property type="entry name" value="Fe-only Hydrogenase (Larger Subunit), Chain L, domain 3"/>
    <property type="match status" value="1"/>
</dbReference>
<evidence type="ECO:0000256" key="2">
    <source>
        <dbReference type="ARBA" id="ARBA00022723"/>
    </source>
</evidence>